<dbReference type="InterPro" id="IPR029058">
    <property type="entry name" value="AB_hydrolase_fold"/>
</dbReference>
<dbReference type="eggNOG" id="ENOG5033Q2C">
    <property type="taxonomic scope" value="Bacteria"/>
</dbReference>
<proteinExistence type="predicted"/>
<dbReference type="Pfam" id="PF01083">
    <property type="entry name" value="Cutinase"/>
    <property type="match status" value="1"/>
</dbReference>
<keyword evidence="3" id="KW-1185">Reference proteome</keyword>
<dbReference type="GO" id="GO:0016787">
    <property type="term" value="F:hydrolase activity"/>
    <property type="evidence" value="ECO:0007669"/>
    <property type="project" value="UniProtKB-KW"/>
</dbReference>
<dbReference type="EMBL" id="AZFT01000053">
    <property type="protein sequence ID" value="KRL84061.1"/>
    <property type="molecule type" value="Genomic_DNA"/>
</dbReference>
<name>A0A0R1TRL7_9LACO</name>
<dbReference type="SUPFAM" id="SSF53474">
    <property type="entry name" value="alpha/beta-Hydrolases"/>
    <property type="match status" value="1"/>
</dbReference>
<evidence type="ECO:0008006" key="4">
    <source>
        <dbReference type="Google" id="ProtNLM"/>
    </source>
</evidence>
<keyword evidence="1" id="KW-0378">Hydrolase</keyword>
<evidence type="ECO:0000256" key="1">
    <source>
        <dbReference type="ARBA" id="ARBA00022801"/>
    </source>
</evidence>
<protein>
    <recommendedName>
        <fullName evidence="4">Fungal lipase-like domain-containing protein</fullName>
    </recommendedName>
</protein>
<evidence type="ECO:0000313" key="3">
    <source>
        <dbReference type="Proteomes" id="UP000051324"/>
    </source>
</evidence>
<dbReference type="Gene3D" id="3.40.50.1820">
    <property type="entry name" value="alpha/beta hydrolase"/>
    <property type="match status" value="1"/>
</dbReference>
<organism evidence="2 3">
    <name type="scientific">Ligilactobacillus apodemi DSM 16634 = JCM 16172</name>
    <dbReference type="NCBI Taxonomy" id="1423724"/>
    <lineage>
        <taxon>Bacteria</taxon>
        <taxon>Bacillati</taxon>
        <taxon>Bacillota</taxon>
        <taxon>Bacilli</taxon>
        <taxon>Lactobacillales</taxon>
        <taxon>Lactobacillaceae</taxon>
        <taxon>Ligilactobacillus</taxon>
    </lineage>
</organism>
<evidence type="ECO:0000313" key="2">
    <source>
        <dbReference type="EMBL" id="KRL84061.1"/>
    </source>
</evidence>
<dbReference type="Proteomes" id="UP000051324">
    <property type="component" value="Unassembled WGS sequence"/>
</dbReference>
<accession>A0A0R1TRL7</accession>
<reference evidence="2 3" key="1">
    <citation type="journal article" date="2015" name="Genome Announc.">
        <title>Expanding the biotechnology potential of lactobacilli through comparative genomics of 213 strains and associated genera.</title>
        <authorList>
            <person name="Sun Z."/>
            <person name="Harris H.M."/>
            <person name="McCann A."/>
            <person name="Guo C."/>
            <person name="Argimon S."/>
            <person name="Zhang W."/>
            <person name="Yang X."/>
            <person name="Jeffery I.B."/>
            <person name="Cooney J.C."/>
            <person name="Kagawa T.F."/>
            <person name="Liu W."/>
            <person name="Song Y."/>
            <person name="Salvetti E."/>
            <person name="Wrobel A."/>
            <person name="Rasinkangas P."/>
            <person name="Parkhill J."/>
            <person name="Rea M.C."/>
            <person name="O'Sullivan O."/>
            <person name="Ritari J."/>
            <person name="Douillard F.P."/>
            <person name="Paul Ross R."/>
            <person name="Yang R."/>
            <person name="Briner A.E."/>
            <person name="Felis G.E."/>
            <person name="de Vos W.M."/>
            <person name="Barrangou R."/>
            <person name="Klaenhammer T.R."/>
            <person name="Caufield P.W."/>
            <person name="Cui Y."/>
            <person name="Zhang H."/>
            <person name="O'Toole P.W."/>
        </authorList>
    </citation>
    <scope>NUCLEOTIDE SEQUENCE [LARGE SCALE GENOMIC DNA]</scope>
    <source>
        <strain evidence="2 3">DSM 16634</strain>
    </source>
</reference>
<dbReference type="AlphaFoldDB" id="A0A0R1TRL7"/>
<sequence length="398" mass="44897">MTKKSKESNNSVLFKFPNAKDAHGNDMSKSYLQLDKLKTNDWVENNSSFTLFNAYIPQAKLATKAMHEKISELRTKAPNATMSITGHSLGTMVSIQAVANLPKKDIAKIDKVVLFQGPDARESIDKMSRQAQLNIQTLVEQGKIEYYINAFDIVSMLNRNKKGVDEIGKVHYLLPKSFTSTFDFDERYGSSHDFGQYQINADGTLKEANLKEHSYIFLAGINVSHMIDKYLGLVAKNTGEKVSSGNLLTLLMSDGELYAKFQQEYQAIISEAKLASQWQERVTNLKKKLIIASGSEKIELREELAQAVADKAKSIGKEYEVILKNTQQEFEDEVASLAKEIINGAYAIRKHLSFEDVSLMIAPYTKENLWNGGQGEKITNRLKYIVLKQKISVKIYRK</sequence>
<dbReference type="PATRIC" id="fig|1423724.4.peg.1397"/>
<dbReference type="InterPro" id="IPR000675">
    <property type="entry name" value="Cutinase/axe"/>
</dbReference>
<gene>
    <name evidence="2" type="ORF">FC32_GL001337</name>
</gene>
<comment type="caution">
    <text evidence="2">The sequence shown here is derived from an EMBL/GenBank/DDBJ whole genome shotgun (WGS) entry which is preliminary data.</text>
</comment>
<dbReference type="STRING" id="1423724.FC32_GL001337"/>